<reference evidence="1 2" key="1">
    <citation type="journal article" date="2016" name="Front. Microbiol.">
        <title>High-Level Heat Resistance of Spores of Bacillus amyloliquefaciens and Bacillus licheniformis Results from the Presence of a spoVA Operon in a Tn1546 Transposon.</title>
        <authorList>
            <person name="Berendsen E.M."/>
            <person name="Koning R.A."/>
            <person name="Boekhorst J."/>
            <person name="de Jong A."/>
            <person name="Kuipers O.P."/>
            <person name="Wells-Bennik M.H."/>
        </authorList>
    </citation>
    <scope>NUCLEOTIDE SEQUENCE [LARGE SCALE GENOMIC DNA]</scope>
    <source>
        <strain evidence="1 2">B4121</strain>
    </source>
</reference>
<organism evidence="1 2">
    <name type="scientific">Bacillus paralicheniformis</name>
    <dbReference type="NCBI Taxonomy" id="1648923"/>
    <lineage>
        <taxon>Bacteria</taxon>
        <taxon>Bacillati</taxon>
        <taxon>Bacillota</taxon>
        <taxon>Bacilli</taxon>
        <taxon>Bacillales</taxon>
        <taxon>Bacillaceae</taxon>
        <taxon>Bacillus</taxon>
    </lineage>
</organism>
<name>A0A6N2GVA3_9BACI</name>
<comment type="caution">
    <text evidence="1">The sequence shown here is derived from an EMBL/GenBank/DDBJ whole genome shotgun (WGS) entry which is preliminary data.</text>
</comment>
<dbReference type="EMBL" id="LKPO01000026">
    <property type="protein sequence ID" value="OLF87852.1"/>
    <property type="molecule type" value="Genomic_DNA"/>
</dbReference>
<proteinExistence type="predicted"/>
<dbReference type="Proteomes" id="UP000185604">
    <property type="component" value="Unassembled WGS sequence"/>
</dbReference>
<sequence>MLFLRDTLYFGEKEFMMQVLIDEKNSKFAALYLYHVFLF</sequence>
<dbReference type="AlphaFoldDB" id="A0A6N2GVA3"/>
<evidence type="ECO:0000313" key="2">
    <source>
        <dbReference type="Proteomes" id="UP000185604"/>
    </source>
</evidence>
<accession>A0A6N2GVA3</accession>
<evidence type="ECO:0000313" key="1">
    <source>
        <dbReference type="EMBL" id="OLF87852.1"/>
    </source>
</evidence>
<protein>
    <submittedName>
        <fullName evidence="1">Uncharacterized protein</fullName>
    </submittedName>
</protein>
<gene>
    <name evidence="1" type="ORF">B4121_4304</name>
</gene>